<organism evidence="5 6">
    <name type="scientific">Catenibacillus scindens</name>
    <dbReference type="NCBI Taxonomy" id="673271"/>
    <lineage>
        <taxon>Bacteria</taxon>
        <taxon>Bacillati</taxon>
        <taxon>Bacillota</taxon>
        <taxon>Clostridia</taxon>
        <taxon>Lachnospirales</taxon>
        <taxon>Lachnospiraceae</taxon>
        <taxon>Catenibacillus</taxon>
    </lineage>
</organism>
<dbReference type="AlphaFoldDB" id="A0A7W8HCL6"/>
<sequence length="458" mass="49756">MRKNLRDLLKEKIIILDGATGTNLQKRGMPGNVCPEQWILDHPEIYTELVKEYTSAGSDLVYVPTFSANRIKLREYGLEDTTADINQRLVKLAREAAGEDVLIAGDMTMTGQQLRPLGTLSLEELLECYKEQAQSIAKAGVDAFVIETMMSLNETRAAVLAVKEVTDLPVMVTMTFDANGRTLYGTDGVTALITLQNMGIDAFGMNCSSGPENMGPMLDKMKPWARIPLIVKANAGLPEYVGGETVFSMGPDVFAAETMALIGKGAEIVGGCCGTTPEHIKALASAVKNADRIADTKADSAGAKTDVIKTALTSERKTWFFDGNLEADGALEHIKINRMIDAGSDDSLLEDFRDGQWDTLYDIMEDIEDDEPDLICICPDGPGVDGPKIMSHIFEEMDLNVAPVAVASRSPETIEAALLHYPGRAMVICDSEDEDQLKILRAQIEKYGAVLYKGGLCS</sequence>
<dbReference type="Proteomes" id="UP000543642">
    <property type="component" value="Unassembled WGS sequence"/>
</dbReference>
<dbReference type="SUPFAM" id="SSF51717">
    <property type="entry name" value="Dihydropteroate synthetase-like"/>
    <property type="match status" value="1"/>
</dbReference>
<gene>
    <name evidence="5" type="ORF">HNP82_002351</name>
</gene>
<feature type="binding site" evidence="3">
    <location>
        <position position="207"/>
    </location>
    <ligand>
        <name>Zn(2+)</name>
        <dbReference type="ChEBI" id="CHEBI:29105"/>
    </ligand>
</feature>
<accession>A0A7W8HCL6</accession>
<evidence type="ECO:0000256" key="1">
    <source>
        <dbReference type="ARBA" id="ARBA00022603"/>
    </source>
</evidence>
<evidence type="ECO:0000256" key="2">
    <source>
        <dbReference type="ARBA" id="ARBA00022679"/>
    </source>
</evidence>
<keyword evidence="6" id="KW-1185">Reference proteome</keyword>
<proteinExistence type="predicted"/>
<protein>
    <submittedName>
        <fullName evidence="5">Methionine synthase I (Cobalamin-dependent)</fullName>
    </submittedName>
</protein>
<keyword evidence="2 3" id="KW-0808">Transferase</keyword>
<dbReference type="RefSeq" id="WP_183774924.1">
    <property type="nucleotide sequence ID" value="NZ_JACHFW010000009.1"/>
</dbReference>
<feature type="binding site" evidence="3">
    <location>
        <position position="273"/>
    </location>
    <ligand>
        <name>Zn(2+)</name>
        <dbReference type="ChEBI" id="CHEBI:29105"/>
    </ligand>
</feature>
<evidence type="ECO:0000313" key="6">
    <source>
        <dbReference type="Proteomes" id="UP000543642"/>
    </source>
</evidence>
<dbReference type="GO" id="GO:0046872">
    <property type="term" value="F:metal ion binding"/>
    <property type="evidence" value="ECO:0007669"/>
    <property type="project" value="UniProtKB-KW"/>
</dbReference>
<feature type="domain" description="Hcy-binding" evidence="4">
    <location>
        <begin position="2"/>
        <end position="287"/>
    </location>
</feature>
<keyword evidence="3" id="KW-0479">Metal-binding</keyword>
<keyword evidence="1 3" id="KW-0489">Methyltransferase</keyword>
<comment type="cofactor">
    <cofactor evidence="3">
        <name>Zn(2+)</name>
        <dbReference type="ChEBI" id="CHEBI:29105"/>
    </cofactor>
</comment>
<reference evidence="5 6" key="1">
    <citation type="submission" date="2020-08" db="EMBL/GenBank/DDBJ databases">
        <title>Genomic Encyclopedia of Type Strains, Phase IV (KMG-IV): sequencing the most valuable type-strain genomes for metagenomic binning, comparative biology and taxonomic classification.</title>
        <authorList>
            <person name="Goeker M."/>
        </authorList>
    </citation>
    <scope>NUCLEOTIDE SEQUENCE [LARGE SCALE GENOMIC DNA]</scope>
    <source>
        <strain evidence="5 6">DSM 106146</strain>
    </source>
</reference>
<dbReference type="Pfam" id="PF02574">
    <property type="entry name" value="S-methyl_trans"/>
    <property type="match status" value="1"/>
</dbReference>
<evidence type="ECO:0000313" key="5">
    <source>
        <dbReference type="EMBL" id="MBB5265212.1"/>
    </source>
</evidence>
<dbReference type="PROSITE" id="PS50970">
    <property type="entry name" value="HCY"/>
    <property type="match status" value="1"/>
</dbReference>
<dbReference type="SUPFAM" id="SSF82282">
    <property type="entry name" value="Homocysteine S-methyltransferase"/>
    <property type="match status" value="1"/>
</dbReference>
<evidence type="ECO:0000256" key="3">
    <source>
        <dbReference type="PROSITE-ProRule" id="PRU00333"/>
    </source>
</evidence>
<keyword evidence="3" id="KW-0862">Zinc</keyword>
<dbReference type="InterPro" id="IPR036589">
    <property type="entry name" value="HCY_dom_sf"/>
</dbReference>
<evidence type="ECO:0000259" key="4">
    <source>
        <dbReference type="PROSITE" id="PS50970"/>
    </source>
</evidence>
<dbReference type="PANTHER" id="PTHR45833:SF2">
    <property type="entry name" value="BIFUNCTIONAL HOMOCYSTEINE S-METHYLTRANSFERASE_5,10-METHYLENETETRAHYDROFOLATE REDUCTASE"/>
    <property type="match status" value="1"/>
</dbReference>
<dbReference type="GO" id="GO:0005829">
    <property type="term" value="C:cytosol"/>
    <property type="evidence" value="ECO:0007669"/>
    <property type="project" value="TreeGrafter"/>
</dbReference>
<dbReference type="PANTHER" id="PTHR45833">
    <property type="entry name" value="METHIONINE SYNTHASE"/>
    <property type="match status" value="1"/>
</dbReference>
<dbReference type="EMBL" id="JACHFW010000009">
    <property type="protein sequence ID" value="MBB5265212.1"/>
    <property type="molecule type" value="Genomic_DNA"/>
</dbReference>
<dbReference type="InterPro" id="IPR011005">
    <property type="entry name" value="Dihydropteroate_synth-like_sf"/>
</dbReference>
<dbReference type="GO" id="GO:0032259">
    <property type="term" value="P:methylation"/>
    <property type="evidence" value="ECO:0007669"/>
    <property type="project" value="UniProtKB-KW"/>
</dbReference>
<dbReference type="GO" id="GO:0008705">
    <property type="term" value="F:methionine synthase activity"/>
    <property type="evidence" value="ECO:0007669"/>
    <property type="project" value="TreeGrafter"/>
</dbReference>
<name>A0A7W8HCL6_9FIRM</name>
<comment type="caution">
    <text evidence="5">The sequence shown here is derived from an EMBL/GenBank/DDBJ whole genome shotgun (WGS) entry which is preliminary data.</text>
</comment>
<dbReference type="InterPro" id="IPR003726">
    <property type="entry name" value="HCY_dom"/>
</dbReference>
<feature type="binding site" evidence="3">
    <location>
        <position position="272"/>
    </location>
    <ligand>
        <name>Zn(2+)</name>
        <dbReference type="ChEBI" id="CHEBI:29105"/>
    </ligand>
</feature>
<dbReference type="Gene3D" id="3.20.20.330">
    <property type="entry name" value="Homocysteine-binding-like domain"/>
    <property type="match status" value="1"/>
</dbReference>
<dbReference type="InterPro" id="IPR050554">
    <property type="entry name" value="Met_Synthase/Corrinoid"/>
</dbReference>